<reference evidence="3 4" key="1">
    <citation type="submission" date="2020-06" db="EMBL/GenBank/DDBJ databases">
        <title>Sulfitobacter algicola sp. nov., isolated from green algae.</title>
        <authorList>
            <person name="Wang C."/>
        </authorList>
    </citation>
    <scope>NUCLEOTIDE SEQUENCE [LARGE SCALE GENOMIC DNA]</scope>
    <source>
        <strain evidence="3 4">1151</strain>
    </source>
</reference>
<dbReference type="RefSeq" id="WP_174138726.1">
    <property type="nucleotide sequence ID" value="NZ_JABUFE010000007.1"/>
</dbReference>
<accession>A0ABX2IRQ5</accession>
<keyword evidence="4" id="KW-1185">Reference proteome</keyword>
<dbReference type="PANTHER" id="PTHR38431">
    <property type="entry name" value="BLL2305 PROTEIN"/>
    <property type="match status" value="1"/>
</dbReference>
<dbReference type="PANTHER" id="PTHR38431:SF1">
    <property type="entry name" value="BLL2305 PROTEIN"/>
    <property type="match status" value="1"/>
</dbReference>
<organism evidence="3 4">
    <name type="scientific">Parasulfitobacter algicola</name>
    <dbReference type="NCBI Taxonomy" id="2614809"/>
    <lineage>
        <taxon>Bacteria</taxon>
        <taxon>Pseudomonadati</taxon>
        <taxon>Pseudomonadota</taxon>
        <taxon>Alphaproteobacteria</taxon>
        <taxon>Rhodobacterales</taxon>
        <taxon>Roseobacteraceae</taxon>
        <taxon>Parasulfitobacter</taxon>
    </lineage>
</organism>
<dbReference type="SUPFAM" id="SSF46955">
    <property type="entry name" value="Putative DNA-binding domain"/>
    <property type="match status" value="1"/>
</dbReference>
<dbReference type="InterPro" id="IPR041657">
    <property type="entry name" value="HTH_17"/>
</dbReference>
<dbReference type="SUPFAM" id="SSF53850">
    <property type="entry name" value="Periplasmic binding protein-like II"/>
    <property type="match status" value="1"/>
</dbReference>
<proteinExistence type="predicted"/>
<protein>
    <submittedName>
        <fullName evidence="3">Helix-turn-helix transcriptional regulator</fullName>
    </submittedName>
</protein>
<evidence type="ECO:0000313" key="4">
    <source>
        <dbReference type="Proteomes" id="UP000777935"/>
    </source>
</evidence>
<evidence type="ECO:0000259" key="2">
    <source>
        <dbReference type="Pfam" id="PF12728"/>
    </source>
</evidence>
<feature type="domain" description="PBP" evidence="1">
    <location>
        <begin position="86"/>
        <end position="266"/>
    </location>
</feature>
<dbReference type="InterPro" id="IPR024370">
    <property type="entry name" value="PBP_domain"/>
</dbReference>
<feature type="domain" description="Helix-turn-helix" evidence="2">
    <location>
        <begin position="8"/>
        <end position="55"/>
    </location>
</feature>
<dbReference type="InterPro" id="IPR009061">
    <property type="entry name" value="DNA-bd_dom_put_sf"/>
</dbReference>
<name>A0ABX2IRQ5_9RHOB</name>
<dbReference type="InterPro" id="IPR010093">
    <property type="entry name" value="SinI_DNA-bd"/>
</dbReference>
<gene>
    <name evidence="3" type="ORF">HRQ87_12255</name>
</gene>
<dbReference type="Pfam" id="PF12728">
    <property type="entry name" value="HTH_17"/>
    <property type="match status" value="1"/>
</dbReference>
<evidence type="ECO:0000259" key="1">
    <source>
        <dbReference type="Pfam" id="PF12727"/>
    </source>
</evidence>
<dbReference type="Proteomes" id="UP000777935">
    <property type="component" value="Unassembled WGS sequence"/>
</dbReference>
<comment type="caution">
    <text evidence="3">The sequence shown here is derived from an EMBL/GenBank/DDBJ whole genome shotgun (WGS) entry which is preliminary data.</text>
</comment>
<evidence type="ECO:0000313" key="3">
    <source>
        <dbReference type="EMBL" id="NSX55576.1"/>
    </source>
</evidence>
<dbReference type="NCBIfam" id="TIGR01764">
    <property type="entry name" value="excise"/>
    <property type="match status" value="1"/>
</dbReference>
<dbReference type="Pfam" id="PF12727">
    <property type="entry name" value="PBP_like"/>
    <property type="match status" value="1"/>
</dbReference>
<sequence length="295" mass="32526">MTITPADYLTTKELADLLRIKERKIYDMASNGDVPCVRVVGKLLFPRAEIETWLGSARSGPYSAPQILPNTFAGSHDPLFEWALRESGSGLAAFFDGSHDGLDRCAAGDAMGCGLHIHESNGWNIKTVADHMADQPVILIEFARRQRGLLMAQGNPKAVTGLQDISTLRIAQRQPSAASHRLFEKLVSEAGFDISKLSMQPTPARTEQDVALAILEGKADTGFGLQAVAVQFKLDFLPVIEERFDLLIWRKSYFDPAFQTLFDFLKSDGFKKRAAEMTGYDITNLGTVHYNSACL</sequence>
<dbReference type="EMBL" id="JABUFE010000007">
    <property type="protein sequence ID" value="NSX55576.1"/>
    <property type="molecule type" value="Genomic_DNA"/>
</dbReference>